<protein>
    <submittedName>
        <fullName evidence="1">Uncharacterized protein</fullName>
    </submittedName>
</protein>
<sequence>MSNCDRGRKGFGSGRTR</sequence>
<reference evidence="1" key="1">
    <citation type="submission" date="2014-09" db="EMBL/GenBank/DDBJ databases">
        <authorList>
            <person name="Magalhaes I.L.F."/>
            <person name="Oliveira U."/>
            <person name="Santos F.R."/>
            <person name="Vidigal T.H.D.A."/>
            <person name="Brescovit A.D."/>
            <person name="Santos A.J."/>
        </authorList>
    </citation>
    <scope>NUCLEOTIDE SEQUENCE</scope>
    <source>
        <tissue evidence="1">Shoot tissue taken approximately 20 cm above the soil surface</tissue>
    </source>
</reference>
<dbReference type="EMBL" id="GBRH01197083">
    <property type="protein sequence ID" value="JAE00813.1"/>
    <property type="molecule type" value="Transcribed_RNA"/>
</dbReference>
<name>A0A0A9EXN4_ARUDO</name>
<evidence type="ECO:0000313" key="1">
    <source>
        <dbReference type="EMBL" id="JAE00813.1"/>
    </source>
</evidence>
<reference evidence="1" key="2">
    <citation type="journal article" date="2015" name="Data Brief">
        <title>Shoot transcriptome of the giant reed, Arundo donax.</title>
        <authorList>
            <person name="Barrero R.A."/>
            <person name="Guerrero F.D."/>
            <person name="Moolhuijzen P."/>
            <person name="Goolsby J.A."/>
            <person name="Tidwell J."/>
            <person name="Bellgard S.E."/>
            <person name="Bellgard M.I."/>
        </authorList>
    </citation>
    <scope>NUCLEOTIDE SEQUENCE</scope>
    <source>
        <tissue evidence="1">Shoot tissue taken approximately 20 cm above the soil surface</tissue>
    </source>
</reference>
<organism evidence="1">
    <name type="scientific">Arundo donax</name>
    <name type="common">Giant reed</name>
    <name type="synonym">Donax arundinaceus</name>
    <dbReference type="NCBI Taxonomy" id="35708"/>
    <lineage>
        <taxon>Eukaryota</taxon>
        <taxon>Viridiplantae</taxon>
        <taxon>Streptophyta</taxon>
        <taxon>Embryophyta</taxon>
        <taxon>Tracheophyta</taxon>
        <taxon>Spermatophyta</taxon>
        <taxon>Magnoliopsida</taxon>
        <taxon>Liliopsida</taxon>
        <taxon>Poales</taxon>
        <taxon>Poaceae</taxon>
        <taxon>PACMAD clade</taxon>
        <taxon>Arundinoideae</taxon>
        <taxon>Arundineae</taxon>
        <taxon>Arundo</taxon>
    </lineage>
</organism>
<proteinExistence type="predicted"/>
<accession>A0A0A9EXN4</accession>
<dbReference type="AlphaFoldDB" id="A0A0A9EXN4"/>